<organism evidence="1 2">
    <name type="scientific">Flavobacterium sinopsychrotolerans</name>
    <dbReference type="NCBI Taxonomy" id="604089"/>
    <lineage>
        <taxon>Bacteria</taxon>
        <taxon>Pseudomonadati</taxon>
        <taxon>Bacteroidota</taxon>
        <taxon>Flavobacteriia</taxon>
        <taxon>Flavobacteriales</taxon>
        <taxon>Flavobacteriaceae</taxon>
        <taxon>Flavobacterium</taxon>
    </lineage>
</organism>
<accession>A0A1H8L8E9</accession>
<dbReference type="EMBL" id="FODN01000002">
    <property type="protein sequence ID" value="SEO01381.1"/>
    <property type="molecule type" value="Genomic_DNA"/>
</dbReference>
<evidence type="ECO:0000313" key="2">
    <source>
        <dbReference type="Proteomes" id="UP000198657"/>
    </source>
</evidence>
<proteinExistence type="predicted"/>
<evidence type="ECO:0000313" key="1">
    <source>
        <dbReference type="EMBL" id="SEO01381.1"/>
    </source>
</evidence>
<name>A0A1H8L8E9_9FLAO</name>
<dbReference type="AlphaFoldDB" id="A0A1H8L8E9"/>
<protein>
    <submittedName>
        <fullName evidence="1">Uncharacterized protein</fullName>
    </submittedName>
</protein>
<gene>
    <name evidence="1" type="ORF">SAMN04487942_1568</name>
</gene>
<keyword evidence="2" id="KW-1185">Reference proteome</keyword>
<sequence>MEVVILNWNWVVNIIAIYTLAAELNEIPVRKLVNKNKNNKKRSNIFSCSSLFNFLYKLDTAFLFF</sequence>
<reference evidence="2" key="1">
    <citation type="submission" date="2016-10" db="EMBL/GenBank/DDBJ databases">
        <authorList>
            <person name="Varghese N."/>
            <person name="Submissions S."/>
        </authorList>
    </citation>
    <scope>NUCLEOTIDE SEQUENCE [LARGE SCALE GENOMIC DNA]</scope>
    <source>
        <strain evidence="2">CGMCC 1.8704</strain>
    </source>
</reference>
<dbReference type="Proteomes" id="UP000198657">
    <property type="component" value="Unassembled WGS sequence"/>
</dbReference>